<dbReference type="Pfam" id="PF01418">
    <property type="entry name" value="HTH_6"/>
    <property type="match status" value="1"/>
</dbReference>
<dbReference type="SUPFAM" id="SSF53697">
    <property type="entry name" value="SIS domain"/>
    <property type="match status" value="1"/>
</dbReference>
<proteinExistence type="predicted"/>
<name>A0A556P6J8_9BACI</name>
<dbReference type="Pfam" id="PF01380">
    <property type="entry name" value="SIS"/>
    <property type="match status" value="1"/>
</dbReference>
<dbReference type="InterPro" id="IPR035472">
    <property type="entry name" value="RpiR-like_SIS"/>
</dbReference>
<evidence type="ECO:0000313" key="6">
    <source>
        <dbReference type="EMBL" id="TSJ60015.1"/>
    </source>
</evidence>
<evidence type="ECO:0000256" key="2">
    <source>
        <dbReference type="ARBA" id="ARBA00023125"/>
    </source>
</evidence>
<keyword evidence="2" id="KW-0238">DNA-binding</keyword>
<dbReference type="RefSeq" id="WP_144089654.1">
    <property type="nucleotide sequence ID" value="NZ_VMHE01000039.1"/>
</dbReference>
<dbReference type="GO" id="GO:1901135">
    <property type="term" value="P:carbohydrate derivative metabolic process"/>
    <property type="evidence" value="ECO:0007669"/>
    <property type="project" value="InterPro"/>
</dbReference>
<evidence type="ECO:0000256" key="1">
    <source>
        <dbReference type="ARBA" id="ARBA00023015"/>
    </source>
</evidence>
<evidence type="ECO:0000256" key="3">
    <source>
        <dbReference type="ARBA" id="ARBA00023163"/>
    </source>
</evidence>
<dbReference type="InterPro" id="IPR036388">
    <property type="entry name" value="WH-like_DNA-bd_sf"/>
</dbReference>
<dbReference type="PANTHER" id="PTHR30514">
    <property type="entry name" value="GLUCOKINASE"/>
    <property type="match status" value="1"/>
</dbReference>
<dbReference type="GO" id="GO:0097367">
    <property type="term" value="F:carbohydrate derivative binding"/>
    <property type="evidence" value="ECO:0007669"/>
    <property type="project" value="InterPro"/>
</dbReference>
<evidence type="ECO:0000259" key="5">
    <source>
        <dbReference type="PROSITE" id="PS51464"/>
    </source>
</evidence>
<feature type="domain" description="SIS" evidence="5">
    <location>
        <begin position="125"/>
        <end position="266"/>
    </location>
</feature>
<dbReference type="SUPFAM" id="SSF46689">
    <property type="entry name" value="Homeodomain-like"/>
    <property type="match status" value="1"/>
</dbReference>
<dbReference type="PROSITE" id="PS51464">
    <property type="entry name" value="SIS"/>
    <property type="match status" value="1"/>
</dbReference>
<dbReference type="InterPro" id="IPR046348">
    <property type="entry name" value="SIS_dom_sf"/>
</dbReference>
<reference evidence="6 7" key="1">
    <citation type="submission" date="2019-07" db="EMBL/GenBank/DDBJ databases">
        <title>Allobacillus sp. nov. SKP isolated from shrimp paste of Euphausiacea.</title>
        <authorList>
            <person name="Kanchanasin P."/>
            <person name="Tanasupawat S."/>
            <person name="Shi W."/>
            <person name="Wu L."/>
            <person name="Ma J."/>
        </authorList>
    </citation>
    <scope>NUCLEOTIDE SEQUENCE [LARGE SCALE GENOMIC DNA]</scope>
    <source>
        <strain evidence="6 7">SKP4-8</strain>
    </source>
</reference>
<dbReference type="AlphaFoldDB" id="A0A556P6J8"/>
<dbReference type="GO" id="GO:0003700">
    <property type="term" value="F:DNA-binding transcription factor activity"/>
    <property type="evidence" value="ECO:0007669"/>
    <property type="project" value="InterPro"/>
</dbReference>
<dbReference type="PROSITE" id="PS51071">
    <property type="entry name" value="HTH_RPIR"/>
    <property type="match status" value="1"/>
</dbReference>
<evidence type="ECO:0000259" key="4">
    <source>
        <dbReference type="PROSITE" id="PS51071"/>
    </source>
</evidence>
<keyword evidence="1" id="KW-0805">Transcription regulation</keyword>
<accession>A0A556P6J8</accession>
<dbReference type="Gene3D" id="1.10.10.10">
    <property type="entry name" value="Winged helix-like DNA-binding domain superfamily/Winged helix DNA-binding domain"/>
    <property type="match status" value="1"/>
</dbReference>
<dbReference type="InterPro" id="IPR001347">
    <property type="entry name" value="SIS_dom"/>
</dbReference>
<evidence type="ECO:0000313" key="7">
    <source>
        <dbReference type="Proteomes" id="UP000316425"/>
    </source>
</evidence>
<dbReference type="InterPro" id="IPR047640">
    <property type="entry name" value="RpiR-like"/>
</dbReference>
<keyword evidence="7" id="KW-1185">Reference proteome</keyword>
<dbReference type="Gene3D" id="3.40.50.10490">
    <property type="entry name" value="Glucose-6-phosphate isomerase like protein, domain 1"/>
    <property type="match status" value="1"/>
</dbReference>
<gene>
    <name evidence="6" type="ORF">FPQ13_12470</name>
</gene>
<sequence length="286" mass="30962">MAKANGGLMILKEMKDQLPPSERKIAEYILSDPEKAIQMTAVGIGEASHTSGAAVIRLCKSLSLGGLQELKLRIAGDLNGEVTEFNRDIEKNEDFDSIIHKITQLSMNTLRETEQILNLSELEKAVERILNAKSIHFFGVGASGIAAVDAQQKFTRINKHSTAYSDVHMATTLVANAGKDDVVVGISFSGETFEVKKIMELANANDVSTISITSFGKSSVANLADINLHTSPAKEATFRSGATSSRMAQLHVIDILFMCIASKMYDQAVDYLDSTRGAIASLHKSK</sequence>
<dbReference type="OrthoDB" id="3684496at2"/>
<dbReference type="Proteomes" id="UP000316425">
    <property type="component" value="Unassembled WGS sequence"/>
</dbReference>
<comment type="caution">
    <text evidence="6">The sequence shown here is derived from an EMBL/GenBank/DDBJ whole genome shotgun (WGS) entry which is preliminary data.</text>
</comment>
<dbReference type="InterPro" id="IPR009057">
    <property type="entry name" value="Homeodomain-like_sf"/>
</dbReference>
<protein>
    <submittedName>
        <fullName evidence="6">MurR/RpiR family transcriptional regulator</fullName>
    </submittedName>
</protein>
<dbReference type="InterPro" id="IPR000281">
    <property type="entry name" value="HTH_RpiR"/>
</dbReference>
<feature type="domain" description="HTH rpiR-type" evidence="4">
    <location>
        <begin position="5"/>
        <end position="81"/>
    </location>
</feature>
<dbReference type="EMBL" id="VMHE01000039">
    <property type="protein sequence ID" value="TSJ60015.1"/>
    <property type="molecule type" value="Genomic_DNA"/>
</dbReference>
<dbReference type="CDD" id="cd05013">
    <property type="entry name" value="SIS_RpiR"/>
    <property type="match status" value="1"/>
</dbReference>
<dbReference type="GO" id="GO:0003677">
    <property type="term" value="F:DNA binding"/>
    <property type="evidence" value="ECO:0007669"/>
    <property type="project" value="UniProtKB-KW"/>
</dbReference>
<dbReference type="PANTHER" id="PTHR30514:SF10">
    <property type="entry name" value="MURR_RPIR FAMILY TRANSCRIPTIONAL REGULATOR"/>
    <property type="match status" value="1"/>
</dbReference>
<keyword evidence="3" id="KW-0804">Transcription</keyword>
<organism evidence="6 7">
    <name type="scientific">Allobacillus salarius</name>
    <dbReference type="NCBI Taxonomy" id="1955272"/>
    <lineage>
        <taxon>Bacteria</taxon>
        <taxon>Bacillati</taxon>
        <taxon>Bacillota</taxon>
        <taxon>Bacilli</taxon>
        <taxon>Bacillales</taxon>
        <taxon>Bacillaceae</taxon>
        <taxon>Allobacillus</taxon>
    </lineage>
</organism>